<evidence type="ECO:0000313" key="2">
    <source>
        <dbReference type="Proteomes" id="UP000199060"/>
    </source>
</evidence>
<name>A0A1G6QRV4_9BACT</name>
<protein>
    <submittedName>
        <fullName evidence="1">Putative zinc-or iron-chelating domain-containing protein</fullName>
    </submittedName>
</protein>
<dbReference type="AlphaFoldDB" id="A0A1G6QRV4"/>
<dbReference type="STRING" id="686796.SAMN04488104_101046"/>
<accession>A0A1G6QRV4</accession>
<proteinExistence type="predicted"/>
<sequence length="199" mass="22589">MNLIEKSQAVLKLFEELEQENKEYKAQGGMTCVSGCGKCCASPKVSASPLEFLPLAFDFYSKGIAEAKLQLLEEQSQEESCLLFRKTSEDGSKGYCTNYAYRGMICRLFGSAARRNKSGRKELITCKILKEEKNAEFLELDKNINADLAIPMATNYYSQLNDLDQYLSASYPINEAIQRAIEVVLRFKYYEEEEQSTQV</sequence>
<gene>
    <name evidence="1" type="ORF">SAMN04488104_101046</name>
</gene>
<dbReference type="RefSeq" id="WP_087938658.1">
    <property type="nucleotide sequence ID" value="NZ_FNAC01000010.1"/>
</dbReference>
<dbReference type="Proteomes" id="UP000199060">
    <property type="component" value="Unassembled WGS sequence"/>
</dbReference>
<reference evidence="2" key="1">
    <citation type="submission" date="2016-10" db="EMBL/GenBank/DDBJ databases">
        <authorList>
            <person name="Varghese N."/>
            <person name="Submissions S."/>
        </authorList>
    </citation>
    <scope>NUCLEOTIDE SEQUENCE [LARGE SCALE GENOMIC DNA]</scope>
    <source>
        <strain evidence="2">DSM 23095</strain>
    </source>
</reference>
<organism evidence="1 2">
    <name type="scientific">Algoriphagus faecimaris</name>
    <dbReference type="NCBI Taxonomy" id="686796"/>
    <lineage>
        <taxon>Bacteria</taxon>
        <taxon>Pseudomonadati</taxon>
        <taxon>Bacteroidota</taxon>
        <taxon>Cytophagia</taxon>
        <taxon>Cytophagales</taxon>
        <taxon>Cyclobacteriaceae</taxon>
        <taxon>Algoriphagus</taxon>
    </lineage>
</organism>
<keyword evidence="2" id="KW-1185">Reference proteome</keyword>
<dbReference type="OrthoDB" id="9806610at2"/>
<evidence type="ECO:0000313" key="1">
    <source>
        <dbReference type="EMBL" id="SDC95023.1"/>
    </source>
</evidence>
<dbReference type="InterPro" id="IPR005358">
    <property type="entry name" value="Puta_zinc/iron-chelating_dom"/>
</dbReference>
<dbReference type="Pfam" id="PF03692">
    <property type="entry name" value="CxxCxxCC"/>
    <property type="match status" value="1"/>
</dbReference>
<dbReference type="EMBL" id="FNAC01000010">
    <property type="protein sequence ID" value="SDC95023.1"/>
    <property type="molecule type" value="Genomic_DNA"/>
</dbReference>